<feature type="transmembrane region" description="Helical" evidence="1">
    <location>
        <begin position="48"/>
        <end position="67"/>
    </location>
</feature>
<dbReference type="RefSeq" id="WP_266063653.1">
    <property type="nucleotide sequence ID" value="NZ_JAPKFM010000036.1"/>
</dbReference>
<dbReference type="InterPro" id="IPR002656">
    <property type="entry name" value="Acyl_transf_3_dom"/>
</dbReference>
<feature type="domain" description="Acyltransferase 3" evidence="2">
    <location>
        <begin position="6"/>
        <end position="354"/>
    </location>
</feature>
<evidence type="ECO:0000313" key="3">
    <source>
        <dbReference type="EMBL" id="MCX2966928.1"/>
    </source>
</evidence>
<dbReference type="GO" id="GO:0009103">
    <property type="term" value="P:lipopolysaccharide biosynthetic process"/>
    <property type="evidence" value="ECO:0007669"/>
    <property type="project" value="TreeGrafter"/>
</dbReference>
<feature type="transmembrane region" description="Helical" evidence="1">
    <location>
        <begin position="267"/>
        <end position="286"/>
    </location>
</feature>
<protein>
    <submittedName>
        <fullName evidence="3">Acyltransferase</fullName>
    </submittedName>
</protein>
<dbReference type="GO" id="GO:0016020">
    <property type="term" value="C:membrane"/>
    <property type="evidence" value="ECO:0007669"/>
    <property type="project" value="TreeGrafter"/>
</dbReference>
<accession>A0A9X3I6I9</accession>
<comment type="caution">
    <text evidence="3">The sequence shown here is derived from an EMBL/GenBank/DDBJ whole genome shotgun (WGS) entry which is preliminary data.</text>
</comment>
<keyword evidence="3" id="KW-0012">Acyltransferase</keyword>
<organism evidence="3 4">
    <name type="scientific">Gordonia aquimaris</name>
    <dbReference type="NCBI Taxonomy" id="2984863"/>
    <lineage>
        <taxon>Bacteria</taxon>
        <taxon>Bacillati</taxon>
        <taxon>Actinomycetota</taxon>
        <taxon>Actinomycetes</taxon>
        <taxon>Mycobacteriales</taxon>
        <taxon>Gordoniaceae</taxon>
        <taxon>Gordonia</taxon>
    </lineage>
</organism>
<dbReference type="EMBL" id="JAPKFM010000036">
    <property type="protein sequence ID" value="MCX2966928.1"/>
    <property type="molecule type" value="Genomic_DNA"/>
</dbReference>
<evidence type="ECO:0000313" key="4">
    <source>
        <dbReference type="Proteomes" id="UP001143347"/>
    </source>
</evidence>
<feature type="transmembrane region" description="Helical" evidence="1">
    <location>
        <begin position="334"/>
        <end position="353"/>
    </location>
</feature>
<sequence>MAARIPSLTGIRTIAALAVCLTHAAFWTGHYTDDFVGRLLSRFEIGVALFFVLSGYLLFSPWVDVLAGRRGQPSVGRYFWHRARRILPAYWLTVLAVYALFLVYTPPDAAPTGTGWSGFARNMTLTQVYGLGHLHSGLTQMWSLAAEVVFYLVLPVIAGGLTLICRHRWRPDLLIVGLVALMSVSPIWSVVVAGSTDLSPTARLWAPAFFGWFVAGMLLAVVGRLVSRWDPTISVAVAVGAFLLSGTAIAGEPTITPTTASATIVKHLLYVVVAVGVIGPLTIRGGDGREWWARLCGSRPMVWFGEISYEFFLVHLVVLEVVMDLIGWRVFSGSTAVAFLLTSAISVPVAWLLRRITRPITHARTPEPLVERG</sequence>
<feature type="transmembrane region" description="Helical" evidence="1">
    <location>
        <begin position="233"/>
        <end position="255"/>
    </location>
</feature>
<dbReference type="Pfam" id="PF01757">
    <property type="entry name" value="Acyl_transf_3"/>
    <property type="match status" value="1"/>
</dbReference>
<dbReference type="AlphaFoldDB" id="A0A9X3I6I9"/>
<keyword evidence="4" id="KW-1185">Reference proteome</keyword>
<feature type="transmembrane region" description="Helical" evidence="1">
    <location>
        <begin position="204"/>
        <end position="226"/>
    </location>
</feature>
<feature type="transmembrane region" description="Helical" evidence="1">
    <location>
        <begin position="173"/>
        <end position="192"/>
    </location>
</feature>
<dbReference type="Proteomes" id="UP001143347">
    <property type="component" value="Unassembled WGS sequence"/>
</dbReference>
<feature type="transmembrane region" description="Helical" evidence="1">
    <location>
        <begin position="141"/>
        <end position="161"/>
    </location>
</feature>
<dbReference type="GO" id="GO:0016747">
    <property type="term" value="F:acyltransferase activity, transferring groups other than amino-acyl groups"/>
    <property type="evidence" value="ECO:0007669"/>
    <property type="project" value="InterPro"/>
</dbReference>
<feature type="transmembrane region" description="Helical" evidence="1">
    <location>
        <begin position="307"/>
        <end position="328"/>
    </location>
</feature>
<keyword evidence="1" id="KW-1133">Transmembrane helix</keyword>
<evidence type="ECO:0000256" key="1">
    <source>
        <dbReference type="SAM" id="Phobius"/>
    </source>
</evidence>
<reference evidence="3" key="1">
    <citation type="submission" date="2022-10" db="EMBL/GenBank/DDBJ databases">
        <title>WGS of marine actinomycetes from Thailand.</title>
        <authorList>
            <person name="Thawai C."/>
        </authorList>
    </citation>
    <scope>NUCLEOTIDE SEQUENCE</scope>
    <source>
        <strain evidence="3">SW21</strain>
    </source>
</reference>
<dbReference type="PANTHER" id="PTHR23028:SF53">
    <property type="entry name" value="ACYL_TRANSF_3 DOMAIN-CONTAINING PROTEIN"/>
    <property type="match status" value="1"/>
</dbReference>
<dbReference type="PANTHER" id="PTHR23028">
    <property type="entry name" value="ACETYLTRANSFERASE"/>
    <property type="match status" value="1"/>
</dbReference>
<evidence type="ECO:0000259" key="2">
    <source>
        <dbReference type="Pfam" id="PF01757"/>
    </source>
</evidence>
<name>A0A9X3I6I9_9ACTN</name>
<feature type="transmembrane region" description="Helical" evidence="1">
    <location>
        <begin position="87"/>
        <end position="104"/>
    </location>
</feature>
<gene>
    <name evidence="3" type="ORF">OSB52_22900</name>
</gene>
<keyword evidence="1" id="KW-0472">Membrane</keyword>
<keyword evidence="3" id="KW-0808">Transferase</keyword>
<dbReference type="InterPro" id="IPR050879">
    <property type="entry name" value="Acyltransferase_3"/>
</dbReference>
<keyword evidence="1" id="KW-0812">Transmembrane</keyword>
<proteinExistence type="predicted"/>